<keyword evidence="2" id="KW-1185">Reference proteome</keyword>
<organism evidence="1 2">
    <name type="scientific">Haematobacter genomosp. 1</name>
    <dbReference type="NCBI Taxonomy" id="366618"/>
    <lineage>
        <taxon>Bacteria</taxon>
        <taxon>Pseudomonadati</taxon>
        <taxon>Pseudomonadota</taxon>
        <taxon>Alphaproteobacteria</taxon>
        <taxon>Rhodobacterales</taxon>
        <taxon>Paracoccaceae</taxon>
        <taxon>Haematobacter</taxon>
    </lineage>
</organism>
<dbReference type="EMBL" id="NIPW01000008">
    <property type="protein sequence ID" value="OWJ79340.1"/>
    <property type="molecule type" value="Genomic_DNA"/>
</dbReference>
<protein>
    <submittedName>
        <fullName evidence="1">Uncharacterized protein</fullName>
    </submittedName>
</protein>
<gene>
    <name evidence="1" type="ORF">CDV49_05495</name>
</gene>
<name>A0A212ADP0_9RHOB</name>
<dbReference type="AlphaFoldDB" id="A0A212ADP0"/>
<accession>A0A212ADP0</accession>
<comment type="caution">
    <text evidence="1">The sequence shown here is derived from an EMBL/GenBank/DDBJ whole genome shotgun (WGS) entry which is preliminary data.</text>
</comment>
<evidence type="ECO:0000313" key="2">
    <source>
        <dbReference type="Proteomes" id="UP000196878"/>
    </source>
</evidence>
<evidence type="ECO:0000313" key="1">
    <source>
        <dbReference type="EMBL" id="OWJ79340.1"/>
    </source>
</evidence>
<dbReference type="Proteomes" id="UP000196878">
    <property type="component" value="Unassembled WGS sequence"/>
</dbReference>
<proteinExistence type="predicted"/>
<sequence length="59" mass="6371">MTPSVIRIRTGPYEMPVANRLMTTCPAVHVAIPIEARFVDIFTGMGWGVSPPRTVSEGG</sequence>
<reference evidence="1 2" key="1">
    <citation type="submission" date="2016-12" db="EMBL/GenBank/DDBJ databases">
        <title>Comparison of Traditional DNA-DNA Hybridization with In Silico Genomic Analysis.</title>
        <authorList>
            <person name="Nicholson A.C."/>
            <person name="Humrighouse B.W."/>
            <person name="Graziano J."/>
            <person name="Lasker B."/>
            <person name="Whitney A.M."/>
            <person name="Mcquiston J.R."/>
        </authorList>
    </citation>
    <scope>NUCLEOTIDE SEQUENCE [LARGE SCALE GENOMIC DNA]</scope>
    <source>
        <strain evidence="1 2">H2240</strain>
    </source>
</reference>